<dbReference type="VEuPathDB" id="FungiDB:NEUTE1DRAFT_115712"/>
<evidence type="ECO:0000313" key="1">
    <source>
        <dbReference type="EMBL" id="EGO60407.1"/>
    </source>
</evidence>
<dbReference type="KEGG" id="nte:NEUTE1DRAFT115712"/>
<dbReference type="Proteomes" id="UP000008065">
    <property type="component" value="Unassembled WGS sequence"/>
</dbReference>
<keyword evidence="2" id="KW-1185">Reference proteome</keyword>
<dbReference type="AlphaFoldDB" id="F8MC53"/>
<accession>F8MC53</accession>
<sequence>MIGPRRRGDLLPRFYTEVEKLTVWFSACPIRDLPRLNKFSFAVGVVRNSAC</sequence>
<dbReference type="GeneID" id="20822836"/>
<dbReference type="EMBL" id="GL891302">
    <property type="protein sequence ID" value="EGO60407.1"/>
    <property type="molecule type" value="Genomic_DNA"/>
</dbReference>
<organism evidence="1 2">
    <name type="scientific">Neurospora tetrasperma (strain FGSC 2508 / ATCC MYA-4615 / P0657)</name>
    <dbReference type="NCBI Taxonomy" id="510951"/>
    <lineage>
        <taxon>Eukaryota</taxon>
        <taxon>Fungi</taxon>
        <taxon>Dikarya</taxon>
        <taxon>Ascomycota</taxon>
        <taxon>Pezizomycotina</taxon>
        <taxon>Sordariomycetes</taxon>
        <taxon>Sordariomycetidae</taxon>
        <taxon>Sordariales</taxon>
        <taxon>Sordariaceae</taxon>
        <taxon>Neurospora</taxon>
    </lineage>
</organism>
<reference evidence="2" key="1">
    <citation type="journal article" date="2011" name="Genetics">
        <title>Massive changes in genome architecture accompany the transition to self-fertility in the filamentous fungus Neurospora tetrasperma.</title>
        <authorList>
            <person name="Ellison C.E."/>
            <person name="Stajich J.E."/>
            <person name="Jacobson D.J."/>
            <person name="Natvig D.O."/>
            <person name="Lapidus A."/>
            <person name="Foster B."/>
            <person name="Aerts A."/>
            <person name="Riley R."/>
            <person name="Lindquist E.A."/>
            <person name="Grigoriev I.V."/>
            <person name="Taylor J.W."/>
        </authorList>
    </citation>
    <scope>NUCLEOTIDE SEQUENCE [LARGE SCALE GENOMIC DNA]</scope>
    <source>
        <strain evidence="2">FGSC 2508 / P0657</strain>
    </source>
</reference>
<dbReference type="RefSeq" id="XP_009847696.1">
    <property type="nucleotide sequence ID" value="XM_009849394.1"/>
</dbReference>
<dbReference type="HOGENOM" id="CLU_3106961_0_0_1"/>
<name>F8MC53_NEUT8</name>
<protein>
    <submittedName>
        <fullName evidence="1">Uncharacterized protein</fullName>
    </submittedName>
</protein>
<proteinExistence type="predicted"/>
<gene>
    <name evidence="1" type="ORF">NEUTE1DRAFT_115712</name>
</gene>
<evidence type="ECO:0000313" key="2">
    <source>
        <dbReference type="Proteomes" id="UP000008065"/>
    </source>
</evidence>